<dbReference type="GO" id="GO:0016887">
    <property type="term" value="F:ATP hydrolysis activity"/>
    <property type="evidence" value="ECO:0007669"/>
    <property type="project" value="InterPro"/>
</dbReference>
<evidence type="ECO:0000313" key="4">
    <source>
        <dbReference type="Proteomes" id="UP000305675"/>
    </source>
</evidence>
<organism evidence="3 4">
    <name type="scientific">Ferrimonas aestuarii</name>
    <dbReference type="NCBI Taxonomy" id="2569539"/>
    <lineage>
        <taxon>Bacteria</taxon>
        <taxon>Pseudomonadati</taxon>
        <taxon>Pseudomonadota</taxon>
        <taxon>Gammaproteobacteria</taxon>
        <taxon>Alteromonadales</taxon>
        <taxon>Ferrimonadaceae</taxon>
        <taxon>Ferrimonas</taxon>
    </lineage>
</organism>
<feature type="coiled-coil region" evidence="1">
    <location>
        <begin position="228"/>
        <end position="262"/>
    </location>
</feature>
<evidence type="ECO:0000256" key="1">
    <source>
        <dbReference type="SAM" id="Coils"/>
    </source>
</evidence>
<evidence type="ECO:0000259" key="2">
    <source>
        <dbReference type="Pfam" id="PF13476"/>
    </source>
</evidence>
<dbReference type="Gene3D" id="3.40.50.300">
    <property type="entry name" value="P-loop containing nucleotide triphosphate hydrolases"/>
    <property type="match status" value="1"/>
</dbReference>
<keyword evidence="1" id="KW-0175">Coiled coil</keyword>
<feature type="coiled-coil region" evidence="1">
    <location>
        <begin position="450"/>
        <end position="484"/>
    </location>
</feature>
<gene>
    <name evidence="3" type="ORF">FCL42_16505</name>
</gene>
<dbReference type="SUPFAM" id="SSF52540">
    <property type="entry name" value="P-loop containing nucleoside triphosphate hydrolases"/>
    <property type="match status" value="1"/>
</dbReference>
<proteinExistence type="predicted"/>
<dbReference type="OrthoDB" id="8107482at2"/>
<dbReference type="PANTHER" id="PTHR32114">
    <property type="entry name" value="ABC TRANSPORTER ABCH.3"/>
    <property type="match status" value="1"/>
</dbReference>
<accession>A0A4U1BPH0</accession>
<dbReference type="InterPro" id="IPR038729">
    <property type="entry name" value="Rad50/SbcC_AAA"/>
</dbReference>
<dbReference type="Pfam" id="PF13476">
    <property type="entry name" value="AAA_23"/>
    <property type="match status" value="1"/>
</dbReference>
<dbReference type="GO" id="GO:0006302">
    <property type="term" value="P:double-strand break repair"/>
    <property type="evidence" value="ECO:0007669"/>
    <property type="project" value="InterPro"/>
</dbReference>
<dbReference type="InterPro" id="IPR027417">
    <property type="entry name" value="P-loop_NTPase"/>
</dbReference>
<dbReference type="RefSeq" id="WP_136864532.1">
    <property type="nucleotide sequence ID" value="NZ_SWCJ01000015.1"/>
</dbReference>
<reference evidence="3 4" key="1">
    <citation type="submission" date="2019-04" db="EMBL/GenBank/DDBJ databases">
        <authorList>
            <person name="Hwang J.C."/>
        </authorList>
    </citation>
    <scope>NUCLEOTIDE SEQUENCE [LARGE SCALE GENOMIC DNA]</scope>
    <source>
        <strain evidence="3 4">IMCC35002</strain>
    </source>
</reference>
<sequence>MMNNTKLIIDRVVIHSGIKSVYDETFHSGLNVIRGDNGTGKSTIMELISYGLGGDIKKNSWKREALDCTSITIALKINRKPYVFKRLIEKETSKPFIQIFEGKYESALQSPEGWTTYKNKKSDIRKSYSMQIFSLLGLEQHVTEENDSLTIHQMLRLLYIDQDTPASKIFRTEPFIYDTESMRKAIGEYFFGFDNLEAHSIRQELYRAEKNFKKIDDELKTIYAVLGQTNIKVSIEEIENNIQSLNRDLQEISNKRIKLRETTSNTSTTEVNKEIFRIQKQIDKQAGIINETESDYIAVNYEISESIDFLKALEIRATSLKVSKTTYNCLHDIDFRYCPSCHSEIIKDKHNNSCSLCKSENTSSTLEDTYIESLNQIDFQISESQEILKTQKDLKSSLSAKIKKEKELLNRLKIDLNKISTTSSDYEALITKLAAEEGFILSQIENHRDKIDLAEKLDLKRKEKNRLQEEITKKQDKLNILEARREQRVRFVRNNISEKVVSILKRDGGVEKDFDKAQRFDFDFASDSLRLDDRANFSASSNVVLKNTFHLASLFTAINDDGFRLPCFSMFDNIEDKGMREERSQNFQKIIVELCNDIKDDFQIIMTTSMVDKTLNNDQYGVGQYYQKGTHTLNFQS</sequence>
<dbReference type="Proteomes" id="UP000305675">
    <property type="component" value="Unassembled WGS sequence"/>
</dbReference>
<dbReference type="AlphaFoldDB" id="A0A4U1BPH0"/>
<evidence type="ECO:0000313" key="3">
    <source>
        <dbReference type="EMBL" id="TKB52018.1"/>
    </source>
</evidence>
<dbReference type="EMBL" id="SWCJ01000015">
    <property type="protein sequence ID" value="TKB52018.1"/>
    <property type="molecule type" value="Genomic_DNA"/>
</dbReference>
<feature type="domain" description="Rad50/SbcC-type AAA" evidence="2">
    <location>
        <begin position="26"/>
        <end position="250"/>
    </location>
</feature>
<protein>
    <recommendedName>
        <fullName evidence="2">Rad50/SbcC-type AAA domain-containing protein</fullName>
    </recommendedName>
</protein>
<keyword evidence="4" id="KW-1185">Reference proteome</keyword>
<feature type="coiled-coil region" evidence="1">
    <location>
        <begin position="395"/>
        <end position="422"/>
    </location>
</feature>
<dbReference type="PANTHER" id="PTHR32114:SF2">
    <property type="entry name" value="ABC TRANSPORTER ABCH.3"/>
    <property type="match status" value="1"/>
</dbReference>
<comment type="caution">
    <text evidence="3">The sequence shown here is derived from an EMBL/GenBank/DDBJ whole genome shotgun (WGS) entry which is preliminary data.</text>
</comment>
<name>A0A4U1BPH0_9GAMM</name>